<protein>
    <submittedName>
        <fullName evidence="2">Uncharacterized protein</fullName>
    </submittedName>
</protein>
<feature type="compositionally biased region" description="Low complexity" evidence="1">
    <location>
        <begin position="128"/>
        <end position="140"/>
    </location>
</feature>
<dbReference type="KEGG" id="sphj:BSL82_07690"/>
<evidence type="ECO:0000256" key="1">
    <source>
        <dbReference type="SAM" id="MobiDB-lite"/>
    </source>
</evidence>
<feature type="compositionally biased region" description="Low complexity" evidence="1">
    <location>
        <begin position="106"/>
        <end position="116"/>
    </location>
</feature>
<sequence length="140" mass="16443">MADERYEQRQRSPESGQRSRQNSIFDDASGMERDEGRRSFARSEARTGSWFGHEDDDTGDDQGEDGHYRRWRDSQIEQLDRDYDEYRRERQQQFQSDFDSWRQNRRQQAQGQERQQPLSAPKERQAATSIGGSSTSSGKA</sequence>
<feature type="compositionally biased region" description="Polar residues" evidence="1">
    <location>
        <begin position="13"/>
        <end position="24"/>
    </location>
</feature>
<reference evidence="3" key="1">
    <citation type="submission" date="2016-11" db="EMBL/GenBank/DDBJ databases">
        <title>Complete Genome Sequence of alachlor-degrading Sphingomonas sp. strain JJ-A5.</title>
        <authorList>
            <person name="Lee H."/>
            <person name="Ka J.-O."/>
        </authorList>
    </citation>
    <scope>NUCLEOTIDE SEQUENCE [LARGE SCALE GENOMIC DNA]</scope>
    <source>
        <strain evidence="3">JJ-A5</strain>
    </source>
</reference>
<feature type="region of interest" description="Disordered" evidence="1">
    <location>
        <begin position="1"/>
        <end position="140"/>
    </location>
</feature>
<feature type="compositionally biased region" description="Acidic residues" evidence="1">
    <location>
        <begin position="54"/>
        <end position="63"/>
    </location>
</feature>
<feature type="compositionally biased region" description="Basic and acidic residues" evidence="1">
    <location>
        <begin position="64"/>
        <end position="91"/>
    </location>
</feature>
<dbReference type="EMBL" id="CP018221">
    <property type="protein sequence ID" value="API59204.1"/>
    <property type="molecule type" value="Genomic_DNA"/>
</dbReference>
<dbReference type="Proteomes" id="UP000182063">
    <property type="component" value="Chromosome"/>
</dbReference>
<dbReference type="STRING" id="1921510.BSL82_07690"/>
<proteinExistence type="predicted"/>
<gene>
    <name evidence="2" type="ORF">BSL82_07690</name>
</gene>
<keyword evidence="3" id="KW-1185">Reference proteome</keyword>
<evidence type="ECO:0000313" key="3">
    <source>
        <dbReference type="Proteomes" id="UP000182063"/>
    </source>
</evidence>
<feature type="compositionally biased region" description="Basic and acidic residues" evidence="1">
    <location>
        <begin position="30"/>
        <end position="45"/>
    </location>
</feature>
<evidence type="ECO:0000313" key="2">
    <source>
        <dbReference type="EMBL" id="API59204.1"/>
    </source>
</evidence>
<dbReference type="RefSeq" id="WP_072596753.1">
    <property type="nucleotide sequence ID" value="NZ_CP018221.1"/>
</dbReference>
<feature type="compositionally biased region" description="Basic and acidic residues" evidence="1">
    <location>
        <begin position="1"/>
        <end position="12"/>
    </location>
</feature>
<organism evidence="2 3">
    <name type="scientific">Tardibacter chloracetimidivorans</name>
    <dbReference type="NCBI Taxonomy" id="1921510"/>
    <lineage>
        <taxon>Bacteria</taxon>
        <taxon>Pseudomonadati</taxon>
        <taxon>Pseudomonadota</taxon>
        <taxon>Alphaproteobacteria</taxon>
        <taxon>Sphingomonadales</taxon>
        <taxon>Sphingomonadaceae</taxon>
        <taxon>Tardibacter</taxon>
    </lineage>
</organism>
<dbReference type="AlphaFoldDB" id="A0A1L3ZU80"/>
<accession>A0A1L3ZU80</accession>
<name>A0A1L3ZU80_9SPHN</name>